<feature type="domain" description="SpoVT-AbrB" evidence="1">
    <location>
        <begin position="18"/>
        <end position="63"/>
    </location>
</feature>
<dbReference type="SUPFAM" id="SSF89447">
    <property type="entry name" value="AbrB/MazE/MraZ-like"/>
    <property type="match status" value="1"/>
</dbReference>
<evidence type="ECO:0000313" key="2">
    <source>
        <dbReference type="EMBL" id="RUS97202.1"/>
    </source>
</evidence>
<reference evidence="2 3" key="1">
    <citation type="journal article" date="2019" name="Genome Biol. Evol.">
        <title>Day and night: Metabolic profiles and evolutionary relationships of six axenic non-marine cyanobacteria.</title>
        <authorList>
            <person name="Will S.E."/>
            <person name="Henke P."/>
            <person name="Boedeker C."/>
            <person name="Huang S."/>
            <person name="Brinkmann H."/>
            <person name="Rohde M."/>
            <person name="Jarek M."/>
            <person name="Friedl T."/>
            <person name="Seufert S."/>
            <person name="Schumacher M."/>
            <person name="Overmann J."/>
            <person name="Neumann-Schaal M."/>
            <person name="Petersen J."/>
        </authorList>
    </citation>
    <scope>NUCLEOTIDE SEQUENCE [LARGE SCALE GENOMIC DNA]</scope>
    <source>
        <strain evidence="2 3">SAG 1403-4b</strain>
    </source>
</reference>
<dbReference type="OrthoDB" id="9811597at2"/>
<dbReference type="NCBIfam" id="TIGR01439">
    <property type="entry name" value="lp_hng_hel_AbrB"/>
    <property type="match status" value="1"/>
</dbReference>
<dbReference type="Proteomes" id="UP000276103">
    <property type="component" value="Unassembled WGS sequence"/>
</dbReference>
<organism evidence="2 3">
    <name type="scientific">Trichormus variabilis SAG 1403-4b</name>
    <dbReference type="NCBI Taxonomy" id="447716"/>
    <lineage>
        <taxon>Bacteria</taxon>
        <taxon>Bacillati</taxon>
        <taxon>Cyanobacteriota</taxon>
        <taxon>Cyanophyceae</taxon>
        <taxon>Nostocales</taxon>
        <taxon>Nostocaceae</taxon>
        <taxon>Trichormus</taxon>
    </lineage>
</organism>
<evidence type="ECO:0000313" key="3">
    <source>
        <dbReference type="Proteomes" id="UP000276103"/>
    </source>
</evidence>
<dbReference type="AlphaFoldDB" id="A0A3S1AAX2"/>
<keyword evidence="3" id="KW-1185">Reference proteome</keyword>
<accession>A0A3S1AAX2</accession>
<proteinExistence type="predicted"/>
<comment type="caution">
    <text evidence="2">The sequence shown here is derived from an EMBL/GenBank/DDBJ whole genome shotgun (WGS) entry which is preliminary data.</text>
</comment>
<dbReference type="Gene3D" id="2.10.260.10">
    <property type="match status" value="1"/>
</dbReference>
<evidence type="ECO:0000259" key="1">
    <source>
        <dbReference type="SMART" id="SM00966"/>
    </source>
</evidence>
<dbReference type="InterPro" id="IPR037914">
    <property type="entry name" value="SpoVT-AbrB_sf"/>
</dbReference>
<dbReference type="EMBL" id="RSCM01000005">
    <property type="protein sequence ID" value="RUS97202.1"/>
    <property type="molecule type" value="Genomic_DNA"/>
</dbReference>
<dbReference type="InterPro" id="IPR007159">
    <property type="entry name" value="SpoVT-AbrB_dom"/>
</dbReference>
<dbReference type="Pfam" id="PF04014">
    <property type="entry name" value="MazE_antitoxin"/>
    <property type="match status" value="1"/>
</dbReference>
<sequence length="99" mass="11341">MLNLNWNQYLNIISMEITKLSSQGQVTIPQVLRDQYHWEDGQELIIINLGDGILLKPKKTFPETTLDDAAGCFNYQGKAKTIEEMDQSIAQGIEELWNQ</sequence>
<dbReference type="SMART" id="SM00966">
    <property type="entry name" value="SpoVT_AbrB"/>
    <property type="match status" value="1"/>
</dbReference>
<gene>
    <name evidence="2" type="ORF">DSM107003_19430</name>
</gene>
<name>A0A3S1AAX2_ANAVA</name>
<dbReference type="GO" id="GO:0003677">
    <property type="term" value="F:DNA binding"/>
    <property type="evidence" value="ECO:0007669"/>
    <property type="project" value="InterPro"/>
</dbReference>
<protein>
    <recommendedName>
        <fullName evidence="1">SpoVT-AbrB domain-containing protein</fullName>
    </recommendedName>
</protein>